<comment type="caution">
    <text evidence="2">The sequence shown here is derived from an EMBL/GenBank/DDBJ whole genome shotgun (WGS) entry which is preliminary data.</text>
</comment>
<dbReference type="Gene3D" id="1.20.1050.10">
    <property type="match status" value="1"/>
</dbReference>
<feature type="compositionally biased region" description="Acidic residues" evidence="1">
    <location>
        <begin position="442"/>
        <end position="461"/>
    </location>
</feature>
<gene>
    <name evidence="2" type="ORF">MKW98_029068</name>
</gene>
<organism evidence="2 3">
    <name type="scientific">Papaver atlanticum</name>
    <dbReference type="NCBI Taxonomy" id="357466"/>
    <lineage>
        <taxon>Eukaryota</taxon>
        <taxon>Viridiplantae</taxon>
        <taxon>Streptophyta</taxon>
        <taxon>Embryophyta</taxon>
        <taxon>Tracheophyta</taxon>
        <taxon>Spermatophyta</taxon>
        <taxon>Magnoliopsida</taxon>
        <taxon>Ranunculales</taxon>
        <taxon>Papaveraceae</taxon>
        <taxon>Papaveroideae</taxon>
        <taxon>Papaver</taxon>
    </lineage>
</organism>
<protein>
    <submittedName>
        <fullName evidence="2">Uncharacterized protein</fullName>
    </submittedName>
</protein>
<feature type="compositionally biased region" description="Basic and acidic residues" evidence="1">
    <location>
        <begin position="368"/>
        <end position="393"/>
    </location>
</feature>
<feature type="compositionally biased region" description="Basic residues" evidence="1">
    <location>
        <begin position="1"/>
        <end position="10"/>
    </location>
</feature>
<accession>A0AAD4RYS9</accession>
<feature type="region of interest" description="Disordered" evidence="1">
    <location>
        <begin position="366"/>
        <end position="394"/>
    </location>
</feature>
<evidence type="ECO:0000256" key="1">
    <source>
        <dbReference type="SAM" id="MobiDB-lite"/>
    </source>
</evidence>
<feature type="region of interest" description="Disordered" evidence="1">
    <location>
        <begin position="1021"/>
        <end position="1040"/>
    </location>
</feature>
<proteinExistence type="predicted"/>
<reference evidence="2" key="1">
    <citation type="submission" date="2022-04" db="EMBL/GenBank/DDBJ databases">
        <title>A functionally conserved STORR gene fusion in Papaver species that diverged 16.8 million years ago.</title>
        <authorList>
            <person name="Catania T."/>
        </authorList>
    </citation>
    <scope>NUCLEOTIDE SEQUENCE</scope>
    <source>
        <strain evidence="2">S-188037</strain>
    </source>
</reference>
<dbReference type="Proteomes" id="UP001202328">
    <property type="component" value="Unassembled WGS sequence"/>
</dbReference>
<dbReference type="AlphaFoldDB" id="A0AAD4RYS9"/>
<dbReference type="SUPFAM" id="SSF47616">
    <property type="entry name" value="GST C-terminal domain-like"/>
    <property type="match status" value="1"/>
</dbReference>
<keyword evidence="3" id="KW-1185">Reference proteome</keyword>
<evidence type="ECO:0000313" key="3">
    <source>
        <dbReference type="Proteomes" id="UP001202328"/>
    </source>
</evidence>
<dbReference type="EMBL" id="JAJJMB010016669">
    <property type="protein sequence ID" value="KAI3845417.1"/>
    <property type="molecule type" value="Genomic_DNA"/>
</dbReference>
<feature type="region of interest" description="Disordered" evidence="1">
    <location>
        <begin position="442"/>
        <end position="464"/>
    </location>
</feature>
<feature type="region of interest" description="Disordered" evidence="1">
    <location>
        <begin position="1"/>
        <end position="110"/>
    </location>
</feature>
<dbReference type="PANTHER" id="PTHR35120">
    <property type="entry name" value="HISTONE ACETYLTRANSFERASE KAT6B-LIKE"/>
    <property type="match status" value="1"/>
</dbReference>
<dbReference type="InterPro" id="IPR036282">
    <property type="entry name" value="Glutathione-S-Trfase_C_sf"/>
</dbReference>
<sequence length="1040" mass="117834">MTKRKSRRPTRQCNQPALDIDEGSSPPPPPSKTTEEDDSVSENPTLESQQSENVQESETLDEWGKQERGEDEGMVISPSPSPSPSHSNQCIEMSDDQDSSYVPPVRAATGTTSSTSVRFDLESPLPVVFKRGPGHRKKALNRKQQAMFIKKFEELRDNLHIIPFVPAKRLDFDKHEEVLRKLQLWDFVHVQFDREVNLELLASLIVNYDRAARSSTVNSYKIMVNRADLARAVKLPVKKVTQSDDIDVGVLSAESISFLEEFVSNWILLHEDMWAVADEVMAWTRLIRDGKPQKVDWAAMVWFMVEKELAKGAKLRTCYYASHLQCLMKSRRSDLFKEEKRVEAKVEREVSVDIKMKNVEEVQVNDLENEKDTELTLGKERNESKPQQVRDGEDVMDIEEEGKAPAHPSEWPLDGKKKMIGLSLRPCSSNELEKFEEPCEVNDVDDDEVDEEEEEAEEEEETHTAAEIRKLARMPSDHLLGLEQTGMPSNPLMQPHENNPIEDFFHSGSNNGMSQMNIRGSSMYPCKRELSCEDDMQYHRSTDQNKRMRNDGQWDNRASGIDVYFDQMNNAQYSVRAMYAEKEAQVMEAERNQQALMGEVQCRDRLIESLKEEVHKRDAAIYKFDHDMRLMGDLLEGYRKALKDTRKAFSEYRQRHPEPEEPLYMDVPGSGGLVVSVMAYEKMQLERAEEDKMKRWIITNQLEEFDRDWTEKFEISLTKVHLIDERLSKFSEEVKLLKELAVQRKVAKSESEAVIFKKEEEERKVSKSDSEAVVFKKEEEECKVSKSDSVAVIFKKEEEENLTSTTMELEVCVKAAVSPSDSLGDCPSSQKVLDEQYPDSSLVTSSEFSSVESRIYECYDTFLKSKHAADGSEQALISELSSLNEHLKTHGPYVNGEKVSAVDLGLAPTLYHLEVALGQFKSWRVPENMTHIINYMKESFVKTKPTDIIAGLAPMELAGPGEATSMEQLVGPGEATSVEQLAVPGEATSIEQLVVPGEATSMEQLAVPGEATSMEQLAVPGEAASVEQLSGPGEATSMEQ</sequence>
<name>A0AAD4RYS9_9MAGN</name>
<dbReference type="PANTHER" id="PTHR35120:SF2">
    <property type="entry name" value="AMINOTRANSFERASE-LIKE PLANT MOBILE DOMAIN-CONTAINING PROTEIN"/>
    <property type="match status" value="1"/>
</dbReference>
<feature type="compositionally biased region" description="Low complexity" evidence="1">
    <location>
        <begin position="47"/>
        <end position="57"/>
    </location>
</feature>
<evidence type="ECO:0000313" key="2">
    <source>
        <dbReference type="EMBL" id="KAI3845417.1"/>
    </source>
</evidence>